<dbReference type="Gene3D" id="1.10.10.60">
    <property type="entry name" value="Homeodomain-like"/>
    <property type="match status" value="1"/>
</dbReference>
<protein>
    <submittedName>
        <fullName evidence="5">Transcriptional regulator, AraC family</fullName>
    </submittedName>
</protein>
<dbReference type="InterPro" id="IPR009057">
    <property type="entry name" value="Homeodomain-like_sf"/>
</dbReference>
<dbReference type="SMART" id="SM00342">
    <property type="entry name" value="HTH_ARAC"/>
    <property type="match status" value="1"/>
</dbReference>
<evidence type="ECO:0000313" key="6">
    <source>
        <dbReference type="Proteomes" id="UP000485880"/>
    </source>
</evidence>
<dbReference type="InterPro" id="IPR050204">
    <property type="entry name" value="AraC_XylS_family_regulators"/>
</dbReference>
<organism evidence="5 6">
    <name type="scientific">Methylocella tundrae</name>
    <dbReference type="NCBI Taxonomy" id="227605"/>
    <lineage>
        <taxon>Bacteria</taxon>
        <taxon>Pseudomonadati</taxon>
        <taxon>Pseudomonadota</taxon>
        <taxon>Alphaproteobacteria</taxon>
        <taxon>Hyphomicrobiales</taxon>
        <taxon>Beijerinckiaceae</taxon>
        <taxon>Methylocella</taxon>
    </lineage>
</organism>
<evidence type="ECO:0000259" key="4">
    <source>
        <dbReference type="PROSITE" id="PS01124"/>
    </source>
</evidence>
<dbReference type="EMBL" id="CABFMQ020000002">
    <property type="protein sequence ID" value="VTZ48695.1"/>
    <property type="molecule type" value="Genomic_DNA"/>
</dbReference>
<keyword evidence="6" id="KW-1185">Reference proteome</keyword>
<dbReference type="PROSITE" id="PS01124">
    <property type="entry name" value="HTH_ARAC_FAMILY_2"/>
    <property type="match status" value="1"/>
</dbReference>
<dbReference type="AlphaFoldDB" id="A0A8B6M1R8"/>
<comment type="caution">
    <text evidence="5">The sequence shown here is derived from an EMBL/GenBank/DDBJ whole genome shotgun (WGS) entry which is preliminary data.</text>
</comment>
<dbReference type="RefSeq" id="WP_174511187.1">
    <property type="nucleotide sequence ID" value="NZ_CABFMQ020000002.1"/>
</dbReference>
<evidence type="ECO:0000313" key="5">
    <source>
        <dbReference type="EMBL" id="VTZ48695.1"/>
    </source>
</evidence>
<dbReference type="GO" id="GO:0003700">
    <property type="term" value="F:DNA-binding transcription factor activity"/>
    <property type="evidence" value="ECO:0007669"/>
    <property type="project" value="InterPro"/>
</dbReference>
<keyword evidence="3" id="KW-0804">Transcription</keyword>
<reference evidence="5 6" key="1">
    <citation type="submission" date="2019-05" db="EMBL/GenBank/DDBJ databases">
        <authorList>
            <person name="Farhan Ul Haque M."/>
        </authorList>
    </citation>
    <scope>NUCLEOTIDE SEQUENCE [LARGE SCALE GENOMIC DNA]</scope>
    <source>
        <strain evidence="5">2</strain>
    </source>
</reference>
<feature type="domain" description="HTH araC/xylS-type" evidence="4">
    <location>
        <begin position="196"/>
        <end position="294"/>
    </location>
</feature>
<gene>
    <name evidence="5" type="ORF">MPC4_100138</name>
</gene>
<dbReference type="InterPro" id="IPR018062">
    <property type="entry name" value="HTH_AraC-typ_CS"/>
</dbReference>
<accession>A0A8B6M1R8</accession>
<sequence>MNHSQAPAGNGGPANVVDVEEQLSWTSGSVLMKTQCADSSCQRHFLRKDLAIGILFQNPGSEVNWRLDSKPALAKAWTSTMGSHDLVVLPPGCEFRANCRGSGQGLWLFIDPQSVLDDHRVKSFAERATVDCSWTKDRLAWTVVSEIRKECANGFPRGPMFLENTATMFLTELAYFLEDGGSRFEPIRALDDTKLRMVVEYIETNLHRNITLTELSGLVELTPRYFCGAFKQAMGRPPHQFQIEQRIERAKTLLHEPRLSLIDIALTVGFNSQSHLNDYFRRVVGVTPARYRAEMRPGKTTPPNKPSS</sequence>
<dbReference type="PROSITE" id="PS00041">
    <property type="entry name" value="HTH_ARAC_FAMILY_1"/>
    <property type="match status" value="1"/>
</dbReference>
<proteinExistence type="predicted"/>
<keyword evidence="1" id="KW-0805">Transcription regulation</keyword>
<keyword evidence="2" id="KW-0238">DNA-binding</keyword>
<dbReference type="Proteomes" id="UP000485880">
    <property type="component" value="Unassembled WGS sequence"/>
</dbReference>
<dbReference type="PANTHER" id="PTHR46796:SF6">
    <property type="entry name" value="ARAC SUBFAMILY"/>
    <property type="match status" value="1"/>
</dbReference>
<dbReference type="SUPFAM" id="SSF46689">
    <property type="entry name" value="Homeodomain-like"/>
    <property type="match status" value="2"/>
</dbReference>
<dbReference type="PANTHER" id="PTHR46796">
    <property type="entry name" value="HTH-TYPE TRANSCRIPTIONAL ACTIVATOR RHAS-RELATED"/>
    <property type="match status" value="1"/>
</dbReference>
<dbReference type="InterPro" id="IPR018060">
    <property type="entry name" value="HTH_AraC"/>
</dbReference>
<evidence type="ECO:0000256" key="1">
    <source>
        <dbReference type="ARBA" id="ARBA00023015"/>
    </source>
</evidence>
<dbReference type="GO" id="GO:0043565">
    <property type="term" value="F:sequence-specific DNA binding"/>
    <property type="evidence" value="ECO:0007669"/>
    <property type="project" value="InterPro"/>
</dbReference>
<dbReference type="Pfam" id="PF12833">
    <property type="entry name" value="HTH_18"/>
    <property type="match status" value="1"/>
</dbReference>
<evidence type="ECO:0000256" key="2">
    <source>
        <dbReference type="ARBA" id="ARBA00023125"/>
    </source>
</evidence>
<name>A0A8B6M1R8_METTU</name>
<evidence type="ECO:0000256" key="3">
    <source>
        <dbReference type="ARBA" id="ARBA00023163"/>
    </source>
</evidence>